<dbReference type="OrthoDB" id="1601230at2759"/>
<sequence length="109" mass="12551">MPPITRFAAFKYKQGTTGQQKRAWFDGLVSLYAANADRVNFAPKVGCNHNPQGYGKEFDVMFTVEFKSEQDRDGFMADPRHNEYRASIKDIVEDIIFYDFVAVDYADFC</sequence>
<gene>
    <name evidence="2" type="ORF">PILCRDRAFT_820757</name>
</gene>
<proteinExistence type="predicted"/>
<dbReference type="Proteomes" id="UP000054166">
    <property type="component" value="Unassembled WGS sequence"/>
</dbReference>
<dbReference type="InParanoid" id="A0A0C3FRI6"/>
<evidence type="ECO:0000313" key="2">
    <source>
        <dbReference type="EMBL" id="KIM82354.1"/>
    </source>
</evidence>
<protein>
    <recommendedName>
        <fullName evidence="1">Stress-response A/B barrel domain-containing protein</fullName>
    </recommendedName>
</protein>
<keyword evidence="3" id="KW-1185">Reference proteome</keyword>
<dbReference type="SUPFAM" id="SSF54909">
    <property type="entry name" value="Dimeric alpha+beta barrel"/>
    <property type="match status" value="1"/>
</dbReference>
<feature type="domain" description="Stress-response A/B barrel" evidence="1">
    <location>
        <begin position="4"/>
        <end position="100"/>
    </location>
</feature>
<dbReference type="EMBL" id="KN832995">
    <property type="protein sequence ID" value="KIM82354.1"/>
    <property type="molecule type" value="Genomic_DNA"/>
</dbReference>
<name>A0A0C3FRI6_PILCF</name>
<dbReference type="AlphaFoldDB" id="A0A0C3FRI6"/>
<dbReference type="InterPro" id="IPR013097">
    <property type="entry name" value="Dabb"/>
</dbReference>
<dbReference type="InterPro" id="IPR011008">
    <property type="entry name" value="Dimeric_a/b-barrel"/>
</dbReference>
<accession>A0A0C3FRI6</accession>
<reference evidence="3" key="2">
    <citation type="submission" date="2015-01" db="EMBL/GenBank/DDBJ databases">
        <title>Evolutionary Origins and Diversification of the Mycorrhizal Mutualists.</title>
        <authorList>
            <consortium name="DOE Joint Genome Institute"/>
            <consortium name="Mycorrhizal Genomics Consortium"/>
            <person name="Kohler A."/>
            <person name="Kuo A."/>
            <person name="Nagy L.G."/>
            <person name="Floudas D."/>
            <person name="Copeland A."/>
            <person name="Barry K.W."/>
            <person name="Cichocki N."/>
            <person name="Veneault-Fourrey C."/>
            <person name="LaButti K."/>
            <person name="Lindquist E.A."/>
            <person name="Lipzen A."/>
            <person name="Lundell T."/>
            <person name="Morin E."/>
            <person name="Murat C."/>
            <person name="Riley R."/>
            <person name="Ohm R."/>
            <person name="Sun H."/>
            <person name="Tunlid A."/>
            <person name="Henrissat B."/>
            <person name="Grigoriev I.V."/>
            <person name="Hibbett D.S."/>
            <person name="Martin F."/>
        </authorList>
    </citation>
    <scope>NUCLEOTIDE SEQUENCE [LARGE SCALE GENOMIC DNA]</scope>
    <source>
        <strain evidence="3">F 1598</strain>
    </source>
</reference>
<dbReference type="HOGENOM" id="CLU_2210447_0_0_1"/>
<dbReference type="Gene3D" id="3.30.70.100">
    <property type="match status" value="1"/>
</dbReference>
<reference evidence="2 3" key="1">
    <citation type="submission" date="2014-04" db="EMBL/GenBank/DDBJ databases">
        <authorList>
            <consortium name="DOE Joint Genome Institute"/>
            <person name="Kuo A."/>
            <person name="Tarkka M."/>
            <person name="Buscot F."/>
            <person name="Kohler A."/>
            <person name="Nagy L.G."/>
            <person name="Floudas D."/>
            <person name="Copeland A."/>
            <person name="Barry K.W."/>
            <person name="Cichocki N."/>
            <person name="Veneault-Fourrey C."/>
            <person name="LaButti K."/>
            <person name="Lindquist E.A."/>
            <person name="Lipzen A."/>
            <person name="Lundell T."/>
            <person name="Morin E."/>
            <person name="Murat C."/>
            <person name="Sun H."/>
            <person name="Tunlid A."/>
            <person name="Henrissat B."/>
            <person name="Grigoriev I.V."/>
            <person name="Hibbett D.S."/>
            <person name="Martin F."/>
            <person name="Nordberg H.P."/>
            <person name="Cantor M.N."/>
            <person name="Hua S.X."/>
        </authorList>
    </citation>
    <scope>NUCLEOTIDE SEQUENCE [LARGE SCALE GENOMIC DNA]</scope>
    <source>
        <strain evidence="2 3">F 1598</strain>
    </source>
</reference>
<evidence type="ECO:0000259" key="1">
    <source>
        <dbReference type="PROSITE" id="PS51502"/>
    </source>
</evidence>
<dbReference type="Pfam" id="PF07876">
    <property type="entry name" value="Dabb"/>
    <property type="match status" value="1"/>
</dbReference>
<organism evidence="2 3">
    <name type="scientific">Piloderma croceum (strain F 1598)</name>
    <dbReference type="NCBI Taxonomy" id="765440"/>
    <lineage>
        <taxon>Eukaryota</taxon>
        <taxon>Fungi</taxon>
        <taxon>Dikarya</taxon>
        <taxon>Basidiomycota</taxon>
        <taxon>Agaricomycotina</taxon>
        <taxon>Agaricomycetes</taxon>
        <taxon>Agaricomycetidae</taxon>
        <taxon>Atheliales</taxon>
        <taxon>Atheliaceae</taxon>
        <taxon>Piloderma</taxon>
    </lineage>
</organism>
<evidence type="ECO:0000313" key="3">
    <source>
        <dbReference type="Proteomes" id="UP000054166"/>
    </source>
</evidence>
<dbReference type="SMART" id="SM00886">
    <property type="entry name" value="Dabb"/>
    <property type="match status" value="1"/>
</dbReference>
<dbReference type="PROSITE" id="PS51502">
    <property type="entry name" value="S_R_A_B_BARREL"/>
    <property type="match status" value="1"/>
</dbReference>